<name>A0AAV3RSB4_LITER</name>
<protein>
    <submittedName>
        <fullName evidence="1">Uncharacterized protein</fullName>
    </submittedName>
</protein>
<keyword evidence="2" id="KW-1185">Reference proteome</keyword>
<accession>A0AAV3RSB4</accession>
<sequence>MCIDFTSINKACPRDCYPLPNIDRLIDSSANNDDEYEALAHGLSLGKYFGGMIHIPIRASGTSEIHILIRASGTSRTGGRIHIRLGRKEIF</sequence>
<dbReference type="Gene3D" id="3.30.70.270">
    <property type="match status" value="1"/>
</dbReference>
<evidence type="ECO:0000313" key="2">
    <source>
        <dbReference type="Proteomes" id="UP001454036"/>
    </source>
</evidence>
<proteinExistence type="predicted"/>
<dbReference type="InterPro" id="IPR043502">
    <property type="entry name" value="DNA/RNA_pol_sf"/>
</dbReference>
<dbReference type="SUPFAM" id="SSF56672">
    <property type="entry name" value="DNA/RNA polymerases"/>
    <property type="match status" value="1"/>
</dbReference>
<dbReference type="InterPro" id="IPR043128">
    <property type="entry name" value="Rev_trsase/Diguanyl_cyclase"/>
</dbReference>
<organism evidence="1 2">
    <name type="scientific">Lithospermum erythrorhizon</name>
    <name type="common">Purple gromwell</name>
    <name type="synonym">Lithospermum officinale var. erythrorhizon</name>
    <dbReference type="NCBI Taxonomy" id="34254"/>
    <lineage>
        <taxon>Eukaryota</taxon>
        <taxon>Viridiplantae</taxon>
        <taxon>Streptophyta</taxon>
        <taxon>Embryophyta</taxon>
        <taxon>Tracheophyta</taxon>
        <taxon>Spermatophyta</taxon>
        <taxon>Magnoliopsida</taxon>
        <taxon>eudicotyledons</taxon>
        <taxon>Gunneridae</taxon>
        <taxon>Pentapetalae</taxon>
        <taxon>asterids</taxon>
        <taxon>lamiids</taxon>
        <taxon>Boraginales</taxon>
        <taxon>Boraginaceae</taxon>
        <taxon>Boraginoideae</taxon>
        <taxon>Lithospermeae</taxon>
        <taxon>Lithospermum</taxon>
    </lineage>
</organism>
<comment type="caution">
    <text evidence="1">The sequence shown here is derived from an EMBL/GenBank/DDBJ whole genome shotgun (WGS) entry which is preliminary data.</text>
</comment>
<dbReference type="AlphaFoldDB" id="A0AAV3RSB4"/>
<dbReference type="Proteomes" id="UP001454036">
    <property type="component" value="Unassembled WGS sequence"/>
</dbReference>
<reference evidence="1 2" key="1">
    <citation type="submission" date="2024-01" db="EMBL/GenBank/DDBJ databases">
        <title>The complete chloroplast genome sequence of Lithospermum erythrorhizon: insights into the phylogenetic relationship among Boraginaceae species and the maternal lineages of purple gromwells.</title>
        <authorList>
            <person name="Okada T."/>
            <person name="Watanabe K."/>
        </authorList>
    </citation>
    <scope>NUCLEOTIDE SEQUENCE [LARGE SCALE GENOMIC DNA]</scope>
</reference>
<gene>
    <name evidence="1" type="ORF">LIER_30721</name>
</gene>
<dbReference type="EMBL" id="BAABME010011130">
    <property type="protein sequence ID" value="GAA0183282.1"/>
    <property type="molecule type" value="Genomic_DNA"/>
</dbReference>
<evidence type="ECO:0000313" key="1">
    <source>
        <dbReference type="EMBL" id="GAA0183282.1"/>
    </source>
</evidence>